<dbReference type="OrthoDB" id="4802432at2759"/>
<evidence type="ECO:0000313" key="3">
    <source>
        <dbReference type="Proteomes" id="UP001147733"/>
    </source>
</evidence>
<dbReference type="AlphaFoldDB" id="A0A9W9NCS3"/>
<proteinExistence type="predicted"/>
<reference evidence="2" key="2">
    <citation type="journal article" date="2023" name="IMA Fungus">
        <title>Comparative genomic study of the Penicillium genus elucidates a diverse pangenome and 15 lateral gene transfer events.</title>
        <authorList>
            <person name="Petersen C."/>
            <person name="Sorensen T."/>
            <person name="Nielsen M.R."/>
            <person name="Sondergaard T.E."/>
            <person name="Sorensen J.L."/>
            <person name="Fitzpatrick D.A."/>
            <person name="Frisvad J.C."/>
            <person name="Nielsen K.L."/>
        </authorList>
    </citation>
    <scope>NUCLEOTIDE SEQUENCE</scope>
    <source>
        <strain evidence="2">IBT 23319</strain>
    </source>
</reference>
<feature type="domain" description="DUF6546" evidence="1">
    <location>
        <begin position="2"/>
        <end position="73"/>
    </location>
</feature>
<dbReference type="GeneID" id="81389165"/>
<accession>A0A9W9NCS3</accession>
<comment type="caution">
    <text evidence="2">The sequence shown here is derived from an EMBL/GenBank/DDBJ whole genome shotgun (WGS) entry which is preliminary data.</text>
</comment>
<dbReference type="Proteomes" id="UP001147733">
    <property type="component" value="Unassembled WGS sequence"/>
</dbReference>
<evidence type="ECO:0000259" key="1">
    <source>
        <dbReference type="Pfam" id="PF20183"/>
    </source>
</evidence>
<dbReference type="Pfam" id="PF20183">
    <property type="entry name" value="DUF6546"/>
    <property type="match status" value="1"/>
</dbReference>
<dbReference type="InterPro" id="IPR046676">
    <property type="entry name" value="DUF6546"/>
</dbReference>
<keyword evidence="3" id="KW-1185">Reference proteome</keyword>
<organism evidence="2 3">
    <name type="scientific">Penicillium citrinum</name>
    <dbReference type="NCBI Taxonomy" id="5077"/>
    <lineage>
        <taxon>Eukaryota</taxon>
        <taxon>Fungi</taxon>
        <taxon>Dikarya</taxon>
        <taxon>Ascomycota</taxon>
        <taxon>Pezizomycotina</taxon>
        <taxon>Eurotiomycetes</taxon>
        <taxon>Eurotiomycetidae</taxon>
        <taxon>Eurotiales</taxon>
        <taxon>Aspergillaceae</taxon>
        <taxon>Penicillium</taxon>
    </lineage>
</organism>
<name>A0A9W9NCS3_PENCI</name>
<protein>
    <recommendedName>
        <fullName evidence="1">DUF6546 domain-containing protein</fullName>
    </recommendedName>
</protein>
<dbReference type="EMBL" id="JAPQKT010000010">
    <property type="protein sequence ID" value="KAJ5217468.1"/>
    <property type="molecule type" value="Genomic_DNA"/>
</dbReference>
<dbReference type="RefSeq" id="XP_056495062.1">
    <property type="nucleotide sequence ID" value="XM_056649998.1"/>
</dbReference>
<reference evidence="2" key="1">
    <citation type="submission" date="2022-11" db="EMBL/GenBank/DDBJ databases">
        <authorList>
            <person name="Petersen C."/>
        </authorList>
    </citation>
    <scope>NUCLEOTIDE SEQUENCE</scope>
    <source>
        <strain evidence="2">IBT 23319</strain>
    </source>
</reference>
<evidence type="ECO:0000313" key="2">
    <source>
        <dbReference type="EMBL" id="KAJ5217468.1"/>
    </source>
</evidence>
<sequence length="76" mass="8550">MAVGRAALCMPKLQDLRTDTESGTVHHRFRYSTEGEVCATCSDRLGFQPEQRVLDLWKQVPSEHTGRSLTVKSTDN</sequence>
<gene>
    <name evidence="2" type="ORF">N7469_011093</name>
</gene>